<dbReference type="InterPro" id="IPR003141">
    <property type="entry name" value="Pol/His_phosphatase_N"/>
</dbReference>
<gene>
    <name evidence="2" type="ORF">CP523_12100</name>
    <name evidence="3" type="ORF">NH397_04475</name>
</gene>
<protein>
    <submittedName>
        <fullName evidence="2">Phosphatase</fullName>
    </submittedName>
</protein>
<name>A0A9N7PL74_CLOSE</name>
<dbReference type="EMBL" id="CP023671">
    <property type="protein sequence ID" value="AYE35097.1"/>
    <property type="molecule type" value="Genomic_DNA"/>
</dbReference>
<dbReference type="EMBL" id="CP099799">
    <property type="protein sequence ID" value="USS01695.1"/>
    <property type="molecule type" value="Genomic_DNA"/>
</dbReference>
<evidence type="ECO:0000313" key="5">
    <source>
        <dbReference type="Proteomes" id="UP001055437"/>
    </source>
</evidence>
<evidence type="ECO:0000259" key="1">
    <source>
        <dbReference type="SMART" id="SM00481"/>
    </source>
</evidence>
<dbReference type="SUPFAM" id="SSF89550">
    <property type="entry name" value="PHP domain-like"/>
    <property type="match status" value="1"/>
</dbReference>
<dbReference type="Proteomes" id="UP000280586">
    <property type="component" value="Chromosome"/>
</dbReference>
<evidence type="ECO:0000313" key="3">
    <source>
        <dbReference type="EMBL" id="USS01695.1"/>
    </source>
</evidence>
<dbReference type="Gene3D" id="3.20.20.140">
    <property type="entry name" value="Metal-dependent hydrolases"/>
    <property type="match status" value="1"/>
</dbReference>
<dbReference type="GO" id="GO:0042578">
    <property type="term" value="F:phosphoric ester hydrolase activity"/>
    <property type="evidence" value="ECO:0007669"/>
    <property type="project" value="TreeGrafter"/>
</dbReference>
<dbReference type="GeneID" id="303561428"/>
<sequence length="236" mass="26577">MKAIIDLHCHTISSGHAYSTIKENIEGAIENGIKILGVSDHGPEMPGGPYIFHFGNLRVLRENINGVRMLKGVEANIIDYNGNIDIPEDVLEGLDYVIASLHPPCIPFGSIDENTRAVIKAIENKYVKIIAHPDDNRYPLNYEEIVKVAKKNNVLLEVNNSSLKADSYRPGALENYKTMLNLCRENKVKIILGSDAHIWYDVGRFDNCERLIKEVGFPEELVVNYNEKDLKELGLY</sequence>
<keyword evidence="5" id="KW-1185">Reference proteome</keyword>
<dbReference type="AlphaFoldDB" id="A0A9N7PL74"/>
<evidence type="ECO:0000313" key="2">
    <source>
        <dbReference type="EMBL" id="AYE35097.1"/>
    </source>
</evidence>
<dbReference type="OrthoDB" id="9808747at2"/>
<dbReference type="RefSeq" id="WP_066673516.1">
    <property type="nucleotide sequence ID" value="NZ_CABMIZ010000001.1"/>
</dbReference>
<dbReference type="PANTHER" id="PTHR36928">
    <property type="entry name" value="PHOSPHATASE YCDX-RELATED"/>
    <property type="match status" value="1"/>
</dbReference>
<dbReference type="CDD" id="cd07437">
    <property type="entry name" value="PHP_HisPPase_Ycdx_like"/>
    <property type="match status" value="1"/>
</dbReference>
<dbReference type="PANTHER" id="PTHR36928:SF1">
    <property type="entry name" value="PHOSPHATASE YCDX-RELATED"/>
    <property type="match status" value="1"/>
</dbReference>
<proteinExistence type="predicted"/>
<reference evidence="3" key="2">
    <citation type="submission" date="2022-06" db="EMBL/GenBank/DDBJ databases">
        <authorList>
            <person name="Holder M.E."/>
            <person name="Ajami N.J."/>
            <person name="Petrosino J.F."/>
        </authorList>
    </citation>
    <scope>NUCLEOTIDE SEQUENCE</scope>
    <source>
        <strain evidence="3">RMA 8861</strain>
    </source>
</reference>
<dbReference type="GO" id="GO:0005829">
    <property type="term" value="C:cytosol"/>
    <property type="evidence" value="ECO:0007669"/>
    <property type="project" value="TreeGrafter"/>
</dbReference>
<dbReference type="KEGG" id="csep:CP523_12100"/>
<dbReference type="InterPro" id="IPR016195">
    <property type="entry name" value="Pol/histidinol_Pase-like"/>
</dbReference>
<accession>A0A9N7PL74</accession>
<dbReference type="Pfam" id="PF02811">
    <property type="entry name" value="PHP"/>
    <property type="match status" value="1"/>
</dbReference>
<organism evidence="2 4">
    <name type="scientific">Clostridium septicum</name>
    <dbReference type="NCBI Taxonomy" id="1504"/>
    <lineage>
        <taxon>Bacteria</taxon>
        <taxon>Bacillati</taxon>
        <taxon>Bacillota</taxon>
        <taxon>Clostridia</taxon>
        <taxon>Eubacteriales</taxon>
        <taxon>Clostridiaceae</taxon>
        <taxon>Clostridium</taxon>
    </lineage>
</organism>
<dbReference type="NCBIfam" id="NF006702">
    <property type="entry name" value="PRK09248.1"/>
    <property type="match status" value="1"/>
</dbReference>
<dbReference type="Proteomes" id="UP001055437">
    <property type="component" value="Chromosome"/>
</dbReference>
<dbReference type="SMART" id="SM00481">
    <property type="entry name" value="POLIIIAc"/>
    <property type="match status" value="1"/>
</dbReference>
<dbReference type="GO" id="GO:0008270">
    <property type="term" value="F:zinc ion binding"/>
    <property type="evidence" value="ECO:0007669"/>
    <property type="project" value="TreeGrafter"/>
</dbReference>
<feature type="domain" description="Polymerase/histidinol phosphatase N-terminal" evidence="1">
    <location>
        <begin position="5"/>
        <end position="79"/>
    </location>
</feature>
<dbReference type="InterPro" id="IPR050243">
    <property type="entry name" value="PHP_phosphatase"/>
</dbReference>
<dbReference type="InterPro" id="IPR004013">
    <property type="entry name" value="PHP_dom"/>
</dbReference>
<evidence type="ECO:0000313" key="4">
    <source>
        <dbReference type="Proteomes" id="UP000280586"/>
    </source>
</evidence>
<reference evidence="2 4" key="1">
    <citation type="submission" date="2017-09" db="EMBL/GenBank/DDBJ databases">
        <authorList>
            <person name="Thomas P."/>
            <person name="Seyboldt C."/>
        </authorList>
    </citation>
    <scope>NUCLEOTIDE SEQUENCE [LARGE SCALE GENOMIC DNA]</scope>
    <source>
        <strain evidence="2 4">DSM 7534</strain>
    </source>
</reference>